<dbReference type="RefSeq" id="XP_043002941.1">
    <property type="nucleotide sequence ID" value="XM_043159341.1"/>
</dbReference>
<dbReference type="GO" id="GO:0055088">
    <property type="term" value="P:lipid homeostasis"/>
    <property type="evidence" value="ECO:0007669"/>
    <property type="project" value="InterPro"/>
</dbReference>
<keyword evidence="1" id="KW-0812">Transmembrane</keyword>
<keyword evidence="1" id="KW-0472">Membrane</keyword>
<feature type="domain" description="Mitochondrial adapter protein MCP1 transmembrane" evidence="2">
    <location>
        <begin position="98"/>
        <end position="193"/>
    </location>
</feature>
<organism evidence="3 4">
    <name type="scientific">Marasmius oreades</name>
    <name type="common">fairy-ring Marasmius</name>
    <dbReference type="NCBI Taxonomy" id="181124"/>
    <lineage>
        <taxon>Eukaryota</taxon>
        <taxon>Fungi</taxon>
        <taxon>Dikarya</taxon>
        <taxon>Basidiomycota</taxon>
        <taxon>Agaricomycotina</taxon>
        <taxon>Agaricomycetes</taxon>
        <taxon>Agaricomycetidae</taxon>
        <taxon>Agaricales</taxon>
        <taxon>Marasmiineae</taxon>
        <taxon>Marasmiaceae</taxon>
        <taxon>Marasmius</taxon>
    </lineage>
</organism>
<protein>
    <recommendedName>
        <fullName evidence="2">Mitochondrial adapter protein MCP1 transmembrane domain-containing protein</fullName>
    </recommendedName>
</protein>
<name>A0A9P7RNM0_9AGAR</name>
<gene>
    <name evidence="3" type="ORF">E1B28_002421</name>
</gene>
<dbReference type="Pfam" id="PF07950">
    <property type="entry name" value="MCP1_TM"/>
    <property type="match status" value="1"/>
</dbReference>
<dbReference type="EMBL" id="CM032190">
    <property type="protein sequence ID" value="KAG7086470.1"/>
    <property type="molecule type" value="Genomic_DNA"/>
</dbReference>
<sequence length="230" mass="25232">MVSFSSLLTNLNHGSAPFISTFLLIHLTAPALANVGGSEMASQVMILGREYYQTSFGEKYLLLGPIIVHSLSGITRRLLAPGKPISLVHLAAYPLLLLAPIHFLTHRAIPALPSEPISSLSPSELDYQFVVHHLHKYPVVSWTLYGALILTTIVHAVEGAVVVWNTWTPKMRVNQQGKTRSVRLAAALMAFGGPVLSGVYVLSRELPFLLKGMAERFDAVLRSVPIYRLE</sequence>
<dbReference type="SUPFAM" id="SSF81343">
    <property type="entry name" value="Fumarate reductase respiratory complex transmembrane subunits"/>
    <property type="match status" value="1"/>
</dbReference>
<feature type="transmembrane region" description="Helical" evidence="1">
    <location>
        <begin position="87"/>
        <end position="105"/>
    </location>
</feature>
<evidence type="ECO:0000313" key="4">
    <source>
        <dbReference type="Proteomes" id="UP001049176"/>
    </source>
</evidence>
<dbReference type="InterPro" id="IPR012472">
    <property type="entry name" value="MCP1_TM"/>
</dbReference>
<feature type="transmembrane region" description="Helical" evidence="1">
    <location>
        <begin position="184"/>
        <end position="203"/>
    </location>
</feature>
<dbReference type="InterPro" id="IPR039960">
    <property type="entry name" value="MCP1"/>
</dbReference>
<evidence type="ECO:0000313" key="3">
    <source>
        <dbReference type="EMBL" id="KAG7086470.1"/>
    </source>
</evidence>
<dbReference type="GeneID" id="66071497"/>
<dbReference type="InterPro" id="IPR034804">
    <property type="entry name" value="SQR/QFR_C/D"/>
</dbReference>
<dbReference type="PANTHER" id="PTHR38409:SF1">
    <property type="entry name" value="MITOCHONDRIAL ADAPTER PROTEIN MCP1"/>
    <property type="match status" value="1"/>
</dbReference>
<dbReference type="PANTHER" id="PTHR38409">
    <property type="entry name" value="MDM10-COMPLEMENTING PROTEIN 1"/>
    <property type="match status" value="1"/>
</dbReference>
<dbReference type="GO" id="GO:0016020">
    <property type="term" value="C:membrane"/>
    <property type="evidence" value="ECO:0007669"/>
    <property type="project" value="InterPro"/>
</dbReference>
<keyword evidence="1" id="KW-1133">Transmembrane helix</keyword>
<dbReference type="AlphaFoldDB" id="A0A9P7RNM0"/>
<evidence type="ECO:0000259" key="2">
    <source>
        <dbReference type="Pfam" id="PF07950"/>
    </source>
</evidence>
<feature type="transmembrane region" description="Helical" evidence="1">
    <location>
        <begin position="142"/>
        <end position="164"/>
    </location>
</feature>
<accession>A0A9P7RNM0</accession>
<dbReference type="Proteomes" id="UP001049176">
    <property type="component" value="Chromosome 10"/>
</dbReference>
<keyword evidence="4" id="KW-1185">Reference proteome</keyword>
<reference evidence="3" key="1">
    <citation type="journal article" date="2021" name="Genome Biol. Evol.">
        <title>The assembled and annotated genome of the fairy-ring fungus Marasmius oreades.</title>
        <authorList>
            <person name="Hiltunen M."/>
            <person name="Ament-Velasquez S.L."/>
            <person name="Johannesson H."/>
        </authorList>
    </citation>
    <scope>NUCLEOTIDE SEQUENCE</scope>
    <source>
        <strain evidence="3">03SP1</strain>
    </source>
</reference>
<proteinExistence type="predicted"/>
<dbReference type="KEGG" id="more:E1B28_002421"/>
<comment type="caution">
    <text evidence="3">The sequence shown here is derived from an EMBL/GenBank/DDBJ whole genome shotgun (WGS) entry which is preliminary data.</text>
</comment>
<evidence type="ECO:0000256" key="1">
    <source>
        <dbReference type="SAM" id="Phobius"/>
    </source>
</evidence>
<dbReference type="OrthoDB" id="10259513at2759"/>